<comment type="caution">
    <text evidence="2">The sequence shown here is derived from an EMBL/GenBank/DDBJ whole genome shotgun (WGS) entry which is preliminary data.</text>
</comment>
<name>A0ABX2SGI0_9ACTN</name>
<dbReference type="EMBL" id="JACBZA010000001">
    <property type="protein sequence ID" value="NYH87179.1"/>
    <property type="molecule type" value="Genomic_DNA"/>
</dbReference>
<reference evidence="2 3" key="1">
    <citation type="submission" date="2020-07" db="EMBL/GenBank/DDBJ databases">
        <title>Sequencing the genomes of 1000 actinobacteria strains.</title>
        <authorList>
            <person name="Klenk H.-P."/>
        </authorList>
    </citation>
    <scope>NUCLEOTIDE SEQUENCE [LARGE SCALE GENOMIC DNA]</scope>
    <source>
        <strain evidence="2 3">DSM 45117</strain>
    </source>
</reference>
<evidence type="ECO:0000259" key="1">
    <source>
        <dbReference type="PROSITE" id="PS51186"/>
    </source>
</evidence>
<proteinExistence type="predicted"/>
<dbReference type="SUPFAM" id="SSF55729">
    <property type="entry name" value="Acyl-CoA N-acyltransferases (Nat)"/>
    <property type="match status" value="1"/>
</dbReference>
<accession>A0ABX2SGI0</accession>
<dbReference type="InterPro" id="IPR000182">
    <property type="entry name" value="GNAT_dom"/>
</dbReference>
<dbReference type="InterPro" id="IPR016181">
    <property type="entry name" value="Acyl_CoA_acyltransferase"/>
</dbReference>
<evidence type="ECO:0000313" key="3">
    <source>
        <dbReference type="Proteomes" id="UP000533017"/>
    </source>
</evidence>
<evidence type="ECO:0000313" key="2">
    <source>
        <dbReference type="EMBL" id="NYH87179.1"/>
    </source>
</evidence>
<dbReference type="PROSITE" id="PS51186">
    <property type="entry name" value="GNAT"/>
    <property type="match status" value="1"/>
</dbReference>
<keyword evidence="3" id="KW-1185">Reference proteome</keyword>
<organism evidence="2 3">
    <name type="scientific">Actinopolymorpha cephalotaxi</name>
    <dbReference type="NCBI Taxonomy" id="504797"/>
    <lineage>
        <taxon>Bacteria</taxon>
        <taxon>Bacillati</taxon>
        <taxon>Actinomycetota</taxon>
        <taxon>Actinomycetes</taxon>
        <taxon>Propionibacteriales</taxon>
        <taxon>Actinopolymorphaceae</taxon>
        <taxon>Actinopolymorpha</taxon>
    </lineage>
</organism>
<sequence length="407" mass="43632">MAVRTGVPRGTIVTLWQVRTRVRDIPGKLAQLATALGAVRGNVVGIDVHGCDLEHVHDDLFVDVPETIGADRLAQVLAGADGTDVMDGQGGPDSAEPVRLRRARAQELVDGPSQALTLAARLVEDPAALPGLLCRLVGADSAEDAELCGQPLPDSPHHLVVGRPGRRGHVIVHREWAPFTWIERARVDRLVDVAAAMARRQADAVDRMVLPDGSRLRIRLGGPEDAGHVADLLARCSRSAREARFVADDGERLPARWLDRLAAPPEGFSLLAFAESGELVGMAQCLPQDQTLGRARVHEVGLLVEDGWQRRGIGTLLVRGLARRALADGVTELVAVGTAAQTGRAGTERLFARAGLPVLTRYADGVWEARARLRSNDRDEPVSAGDLHSAVLRGEAAVRAWARSTAR</sequence>
<dbReference type="Proteomes" id="UP000533017">
    <property type="component" value="Unassembled WGS sequence"/>
</dbReference>
<gene>
    <name evidence="2" type="ORF">FHR37_006030</name>
</gene>
<dbReference type="Gene3D" id="3.40.630.30">
    <property type="match status" value="1"/>
</dbReference>
<protein>
    <submittedName>
        <fullName evidence="2">GNAT superfamily N-acetyltransferase</fullName>
    </submittedName>
</protein>
<feature type="domain" description="N-acetyltransferase" evidence="1">
    <location>
        <begin position="216"/>
        <end position="374"/>
    </location>
</feature>
<dbReference type="CDD" id="cd04301">
    <property type="entry name" value="NAT_SF"/>
    <property type="match status" value="1"/>
</dbReference>
<dbReference type="RefSeq" id="WP_175542666.1">
    <property type="nucleotide sequence ID" value="NZ_FOOI01000013.1"/>
</dbReference>
<dbReference type="Pfam" id="PF00583">
    <property type="entry name" value="Acetyltransf_1"/>
    <property type="match status" value="1"/>
</dbReference>